<keyword evidence="3" id="KW-1185">Reference proteome</keyword>
<protein>
    <submittedName>
        <fullName evidence="2">ER membrane protein complex subunit 1-like</fullName>
    </submittedName>
</protein>
<feature type="region of interest" description="Disordered" evidence="1">
    <location>
        <begin position="212"/>
        <end position="268"/>
    </location>
</feature>
<evidence type="ECO:0000313" key="3">
    <source>
        <dbReference type="Proteomes" id="UP000250235"/>
    </source>
</evidence>
<proteinExistence type="predicted"/>
<dbReference type="Proteomes" id="UP000250235">
    <property type="component" value="Unassembled WGS sequence"/>
</dbReference>
<dbReference type="AlphaFoldDB" id="A0A2Z7C309"/>
<feature type="compositionally biased region" description="Basic and acidic residues" evidence="1">
    <location>
        <begin position="224"/>
        <end position="268"/>
    </location>
</feature>
<reference evidence="2 3" key="1">
    <citation type="journal article" date="2015" name="Proc. Natl. Acad. Sci. U.S.A.">
        <title>The resurrection genome of Boea hygrometrica: A blueprint for survival of dehydration.</title>
        <authorList>
            <person name="Xiao L."/>
            <person name="Yang G."/>
            <person name="Zhang L."/>
            <person name="Yang X."/>
            <person name="Zhao S."/>
            <person name="Ji Z."/>
            <person name="Zhou Q."/>
            <person name="Hu M."/>
            <person name="Wang Y."/>
            <person name="Chen M."/>
            <person name="Xu Y."/>
            <person name="Jin H."/>
            <person name="Xiao X."/>
            <person name="Hu G."/>
            <person name="Bao F."/>
            <person name="Hu Y."/>
            <person name="Wan P."/>
            <person name="Li L."/>
            <person name="Deng X."/>
            <person name="Kuang T."/>
            <person name="Xiang C."/>
            <person name="Zhu J.K."/>
            <person name="Oliver M.J."/>
            <person name="He Y."/>
        </authorList>
    </citation>
    <scope>NUCLEOTIDE SEQUENCE [LARGE SCALE GENOMIC DNA]</scope>
    <source>
        <strain evidence="3">cv. XS01</strain>
    </source>
</reference>
<sequence>MSVGRYLYAEEFYISGHLQPVGTFNWCKILAVVHNRGVNHDRMDFHVNSPLDEETSANQIYFLVDAPVDDATPTLNQISLPPRATMDVTESFAELRASISRLSVNQIKASSKMSDFQSQVLFEINNLEKEAKLQNTTLSLELLEFKKGFGAQNAVLISDVTAIRSQTKEIQAIKTDLIDLQQKTESSIAHVSDQLSKIIAYINLGGNIKKWESSCRGPQLPPNDRGRSGSGGDDRRSRGGRSESSKRIHDSSGGPRKRDAAYCLQEKR</sequence>
<evidence type="ECO:0000256" key="1">
    <source>
        <dbReference type="SAM" id="MobiDB-lite"/>
    </source>
</evidence>
<accession>A0A2Z7C309</accession>
<organism evidence="2 3">
    <name type="scientific">Dorcoceras hygrometricum</name>
    <dbReference type="NCBI Taxonomy" id="472368"/>
    <lineage>
        <taxon>Eukaryota</taxon>
        <taxon>Viridiplantae</taxon>
        <taxon>Streptophyta</taxon>
        <taxon>Embryophyta</taxon>
        <taxon>Tracheophyta</taxon>
        <taxon>Spermatophyta</taxon>
        <taxon>Magnoliopsida</taxon>
        <taxon>eudicotyledons</taxon>
        <taxon>Gunneridae</taxon>
        <taxon>Pentapetalae</taxon>
        <taxon>asterids</taxon>
        <taxon>lamiids</taxon>
        <taxon>Lamiales</taxon>
        <taxon>Gesneriaceae</taxon>
        <taxon>Didymocarpoideae</taxon>
        <taxon>Trichosporeae</taxon>
        <taxon>Loxocarpinae</taxon>
        <taxon>Dorcoceras</taxon>
    </lineage>
</organism>
<gene>
    <name evidence="2" type="ORF">F511_08814</name>
</gene>
<dbReference type="EMBL" id="KV001482">
    <property type="protein sequence ID" value="KZV38897.1"/>
    <property type="molecule type" value="Genomic_DNA"/>
</dbReference>
<evidence type="ECO:0000313" key="2">
    <source>
        <dbReference type="EMBL" id="KZV38897.1"/>
    </source>
</evidence>
<name>A0A2Z7C309_9LAMI</name>